<evidence type="ECO:0000313" key="8">
    <source>
        <dbReference type="Proteomes" id="UP000094501"/>
    </source>
</evidence>
<dbReference type="GO" id="GO:0034599">
    <property type="term" value="P:cellular response to oxidative stress"/>
    <property type="evidence" value="ECO:0007669"/>
    <property type="project" value="TreeGrafter"/>
</dbReference>
<dbReference type="STRING" id="1774968.AUC68_12640"/>
<comment type="caution">
    <text evidence="7">The sequence shown here is derived from an EMBL/GenBank/DDBJ whole genome shotgun (WGS) entry which is preliminary data.</text>
</comment>
<evidence type="ECO:0000256" key="5">
    <source>
        <dbReference type="ARBA" id="ARBA00023284"/>
    </source>
</evidence>
<dbReference type="Gene3D" id="3.40.30.10">
    <property type="entry name" value="Glutaredoxin"/>
    <property type="match status" value="1"/>
</dbReference>
<name>A0A1E3W617_9HYPH</name>
<dbReference type="GO" id="GO:0008379">
    <property type="term" value="F:thioredoxin peroxidase activity"/>
    <property type="evidence" value="ECO:0007669"/>
    <property type="project" value="TreeGrafter"/>
</dbReference>
<keyword evidence="3" id="KW-0560">Oxidoreductase</keyword>
<accession>A0A1E3W617</accession>
<dbReference type="GO" id="GO:0045454">
    <property type="term" value="P:cell redox homeostasis"/>
    <property type="evidence" value="ECO:0007669"/>
    <property type="project" value="TreeGrafter"/>
</dbReference>
<dbReference type="InterPro" id="IPR036249">
    <property type="entry name" value="Thioredoxin-like_sf"/>
</dbReference>
<dbReference type="Proteomes" id="UP000094501">
    <property type="component" value="Unassembled WGS sequence"/>
</dbReference>
<dbReference type="AlphaFoldDB" id="A0A1E3W617"/>
<protein>
    <recommendedName>
        <fullName evidence="6">Thioredoxin domain-containing protein</fullName>
    </recommendedName>
</protein>
<evidence type="ECO:0000256" key="3">
    <source>
        <dbReference type="ARBA" id="ARBA00023002"/>
    </source>
</evidence>
<keyword evidence="5" id="KW-0676">Redox-active center</keyword>
<dbReference type="PANTHER" id="PTHR42801:SF21">
    <property type="entry name" value="BCPB PROTEIN"/>
    <property type="match status" value="1"/>
</dbReference>
<keyword evidence="2" id="KW-0049">Antioxidant</keyword>
<evidence type="ECO:0000256" key="1">
    <source>
        <dbReference type="ARBA" id="ARBA00022559"/>
    </source>
</evidence>
<keyword evidence="8" id="KW-1185">Reference proteome</keyword>
<dbReference type="Pfam" id="PF08534">
    <property type="entry name" value="Redoxin"/>
    <property type="match status" value="1"/>
</dbReference>
<dbReference type="SUPFAM" id="SSF52833">
    <property type="entry name" value="Thioredoxin-like"/>
    <property type="match status" value="1"/>
</dbReference>
<dbReference type="PANTHER" id="PTHR42801">
    <property type="entry name" value="THIOREDOXIN-DEPENDENT PEROXIDE REDUCTASE"/>
    <property type="match status" value="1"/>
</dbReference>
<evidence type="ECO:0000259" key="6">
    <source>
        <dbReference type="PROSITE" id="PS51352"/>
    </source>
</evidence>
<sequence length="188" mass="20641">MSALDALPDNLPRPVERWRCDHLAGMKMPDVVLTSTQGRDVPLATLGPGRTVIYCYPRTGVPGEPLPDGWDAIPGARGCTPQACAFRDHAADLARLGARVFGLSTQDTAYQREMAARLHLPFEVLSDARFAFTDALRLPTFTVDGMRLIKRLTLVVRDDRIEHVFYPVFPPSASAGDVVAWLEAAPSR</sequence>
<dbReference type="InterPro" id="IPR013766">
    <property type="entry name" value="Thioredoxin_domain"/>
</dbReference>
<keyword evidence="4" id="KW-1015">Disulfide bond</keyword>
<dbReference type="CDD" id="cd03017">
    <property type="entry name" value="PRX_BCP"/>
    <property type="match status" value="1"/>
</dbReference>
<reference evidence="7 8" key="1">
    <citation type="journal article" date="2016" name="Environ. Microbiol.">
        <title>New Methyloceanibacter diversity from North Sea sediments includes methanotroph containing solely the soluble methane monooxygenase.</title>
        <authorList>
            <person name="Vekeman B."/>
            <person name="Kerckhof F.M."/>
            <person name="Cremers G."/>
            <person name="de Vos P."/>
            <person name="Vandamme P."/>
            <person name="Boon N."/>
            <person name="Op den Camp H.J."/>
            <person name="Heylen K."/>
        </authorList>
    </citation>
    <scope>NUCLEOTIDE SEQUENCE [LARGE SCALE GENOMIC DNA]</scope>
    <source>
        <strain evidence="7 8">R-67174</strain>
    </source>
</reference>
<dbReference type="InterPro" id="IPR013740">
    <property type="entry name" value="Redoxin"/>
</dbReference>
<evidence type="ECO:0000256" key="4">
    <source>
        <dbReference type="ARBA" id="ARBA00023157"/>
    </source>
</evidence>
<organism evidence="7 8">
    <name type="scientific">Methyloceanibacter methanicus</name>
    <dbReference type="NCBI Taxonomy" id="1774968"/>
    <lineage>
        <taxon>Bacteria</taxon>
        <taxon>Pseudomonadati</taxon>
        <taxon>Pseudomonadota</taxon>
        <taxon>Alphaproteobacteria</taxon>
        <taxon>Hyphomicrobiales</taxon>
        <taxon>Hyphomicrobiaceae</taxon>
        <taxon>Methyloceanibacter</taxon>
    </lineage>
</organism>
<evidence type="ECO:0000256" key="2">
    <source>
        <dbReference type="ARBA" id="ARBA00022862"/>
    </source>
</evidence>
<proteinExistence type="predicted"/>
<gene>
    <name evidence="7" type="ORF">AUC68_12640</name>
</gene>
<dbReference type="PROSITE" id="PS51352">
    <property type="entry name" value="THIOREDOXIN_2"/>
    <property type="match status" value="1"/>
</dbReference>
<dbReference type="RefSeq" id="WP_069436043.1">
    <property type="nucleotide sequence ID" value="NZ_LPWG01000002.1"/>
</dbReference>
<evidence type="ECO:0000313" key="7">
    <source>
        <dbReference type="EMBL" id="ODS01206.1"/>
    </source>
</evidence>
<dbReference type="GO" id="GO:0005737">
    <property type="term" value="C:cytoplasm"/>
    <property type="evidence" value="ECO:0007669"/>
    <property type="project" value="TreeGrafter"/>
</dbReference>
<keyword evidence="1" id="KW-0575">Peroxidase</keyword>
<dbReference type="InterPro" id="IPR050924">
    <property type="entry name" value="Peroxiredoxin_BCP/PrxQ"/>
</dbReference>
<feature type="domain" description="Thioredoxin" evidence="6">
    <location>
        <begin position="22"/>
        <end position="187"/>
    </location>
</feature>
<dbReference type="EMBL" id="LPWG01000002">
    <property type="protein sequence ID" value="ODS01206.1"/>
    <property type="molecule type" value="Genomic_DNA"/>
</dbReference>